<gene>
    <name evidence="1" type="ORF">ElyMa_000192300</name>
</gene>
<dbReference type="AlphaFoldDB" id="A0AAV4EWY2"/>
<keyword evidence="2" id="KW-1185">Reference proteome</keyword>
<dbReference type="Proteomes" id="UP000762676">
    <property type="component" value="Unassembled WGS sequence"/>
</dbReference>
<name>A0AAV4EWY2_9GAST</name>
<evidence type="ECO:0000313" key="1">
    <source>
        <dbReference type="EMBL" id="GFR64953.1"/>
    </source>
</evidence>
<organism evidence="1 2">
    <name type="scientific">Elysia marginata</name>
    <dbReference type="NCBI Taxonomy" id="1093978"/>
    <lineage>
        <taxon>Eukaryota</taxon>
        <taxon>Metazoa</taxon>
        <taxon>Spiralia</taxon>
        <taxon>Lophotrochozoa</taxon>
        <taxon>Mollusca</taxon>
        <taxon>Gastropoda</taxon>
        <taxon>Heterobranchia</taxon>
        <taxon>Euthyneura</taxon>
        <taxon>Panpulmonata</taxon>
        <taxon>Sacoglossa</taxon>
        <taxon>Placobranchoidea</taxon>
        <taxon>Plakobranchidae</taxon>
        <taxon>Elysia</taxon>
    </lineage>
</organism>
<comment type="caution">
    <text evidence="1">The sequence shown here is derived from an EMBL/GenBank/DDBJ whole genome shotgun (WGS) entry which is preliminary data.</text>
</comment>
<proteinExistence type="predicted"/>
<sequence>MKAECGPKCRMHCQQTIKKEQRETMFHMFWRTGSIDMRRIYVCHTDQVKDSLNYNMEVEGAKIPVCKTFSWTPSGSVTSLFSQQFLRKMREVIVRQICGEDTPNTLQE</sequence>
<protein>
    <recommendedName>
        <fullName evidence="3">GON domain-containing protein</fullName>
    </recommendedName>
</protein>
<reference evidence="1 2" key="1">
    <citation type="journal article" date="2021" name="Elife">
        <title>Chloroplast acquisition without the gene transfer in kleptoplastic sea slugs, Plakobranchus ocellatus.</title>
        <authorList>
            <person name="Maeda T."/>
            <person name="Takahashi S."/>
            <person name="Yoshida T."/>
            <person name="Shimamura S."/>
            <person name="Takaki Y."/>
            <person name="Nagai Y."/>
            <person name="Toyoda A."/>
            <person name="Suzuki Y."/>
            <person name="Arimoto A."/>
            <person name="Ishii H."/>
            <person name="Satoh N."/>
            <person name="Nishiyama T."/>
            <person name="Hasebe M."/>
            <person name="Maruyama T."/>
            <person name="Minagawa J."/>
            <person name="Obokata J."/>
            <person name="Shigenobu S."/>
        </authorList>
    </citation>
    <scope>NUCLEOTIDE SEQUENCE [LARGE SCALE GENOMIC DNA]</scope>
</reference>
<accession>A0AAV4EWY2</accession>
<dbReference type="EMBL" id="BMAT01000360">
    <property type="protein sequence ID" value="GFR64953.1"/>
    <property type="molecule type" value="Genomic_DNA"/>
</dbReference>
<evidence type="ECO:0000313" key="2">
    <source>
        <dbReference type="Proteomes" id="UP000762676"/>
    </source>
</evidence>
<evidence type="ECO:0008006" key="3">
    <source>
        <dbReference type="Google" id="ProtNLM"/>
    </source>
</evidence>